<keyword evidence="2" id="KW-0472">Membrane</keyword>
<accession>A0A150JRZ1</accession>
<dbReference type="EMBL" id="JASUZX010000003">
    <property type="protein sequence ID" value="MDL5042294.1"/>
    <property type="molecule type" value="Genomic_DNA"/>
</dbReference>
<evidence type="ECO:0000313" key="4">
    <source>
        <dbReference type="EMBL" id="MDL5042294.1"/>
    </source>
</evidence>
<dbReference type="AlphaFoldDB" id="A0A150JRZ1"/>
<evidence type="ECO:0000313" key="5">
    <source>
        <dbReference type="Proteomes" id="UP000075288"/>
    </source>
</evidence>
<dbReference type="OMA" id="CPLMMIF"/>
<reference evidence="4" key="2">
    <citation type="submission" date="2023-06" db="EMBL/GenBank/DDBJ databases">
        <title>Probiogenomic evaluation and L lactic producing Weizmannia coaggulans BKMTCR2-2 from tree bark.</title>
        <authorList>
            <person name="Mahittikon J."/>
            <person name="Tanasupawat S."/>
        </authorList>
    </citation>
    <scope>NUCLEOTIDE SEQUENCE</scope>
    <source>
        <strain evidence="4">BKMTCR2-2</strain>
    </source>
</reference>
<organism evidence="3 5">
    <name type="scientific">Heyndrickxia coagulans</name>
    <name type="common">Weizmannia coagulans</name>
    <dbReference type="NCBI Taxonomy" id="1398"/>
    <lineage>
        <taxon>Bacteria</taxon>
        <taxon>Bacillati</taxon>
        <taxon>Bacillota</taxon>
        <taxon>Bacilli</taxon>
        <taxon>Bacillales</taxon>
        <taxon>Bacillaceae</taxon>
        <taxon>Heyndrickxia</taxon>
    </lineage>
</organism>
<gene>
    <name evidence="3" type="ORF">B4098_2316</name>
    <name evidence="4" type="ORF">QN341_14905</name>
</gene>
<evidence type="ECO:0000256" key="2">
    <source>
        <dbReference type="SAM" id="Phobius"/>
    </source>
</evidence>
<proteinExistence type="predicted"/>
<keyword evidence="1" id="KW-0175">Coiled coil</keyword>
<sequence>MEWLNALLFLACPLMMIFMMLGGHGHGGGHGKKAHLEHSHGMHKRIQKLEEENQRLKKRLDAFDKYDQKKTS</sequence>
<feature type="transmembrane region" description="Helical" evidence="2">
    <location>
        <begin position="6"/>
        <end position="23"/>
    </location>
</feature>
<feature type="coiled-coil region" evidence="1">
    <location>
        <begin position="39"/>
        <end position="66"/>
    </location>
</feature>
<keyword evidence="2" id="KW-1133">Transmembrane helix</keyword>
<dbReference type="Proteomes" id="UP000075288">
    <property type="component" value="Unassembled WGS sequence"/>
</dbReference>
<protein>
    <submittedName>
        <fullName evidence="4">DUF2933 domain-containing protein</fullName>
    </submittedName>
</protein>
<reference evidence="3 5" key="1">
    <citation type="submission" date="2016-01" db="EMBL/GenBank/DDBJ databases">
        <title>Genome Sequences of Twelve Sporeforming Bacillus Species Isolated from Foods.</title>
        <authorList>
            <person name="Berendsen E.M."/>
            <person name="Wells-Bennik M.H."/>
            <person name="Krawcyk A.O."/>
            <person name="De Jong A."/>
            <person name="Holsappel S."/>
            <person name="Eijlander R.T."/>
            <person name="Kuipers O.P."/>
        </authorList>
    </citation>
    <scope>NUCLEOTIDE SEQUENCE [LARGE SCALE GENOMIC DNA]</scope>
    <source>
        <strain evidence="3 5">B4098</strain>
    </source>
</reference>
<dbReference type="EMBL" id="LQYG01000102">
    <property type="protein sequence ID" value="KYC60019.1"/>
    <property type="molecule type" value="Genomic_DNA"/>
</dbReference>
<dbReference type="PATRIC" id="fig|1398.26.peg.1138"/>
<dbReference type="RefSeq" id="WP_013860060.1">
    <property type="nucleotide sequence ID" value="NZ_CP017888.1"/>
</dbReference>
<evidence type="ECO:0000313" key="3">
    <source>
        <dbReference type="EMBL" id="KYC60019.1"/>
    </source>
</evidence>
<comment type="caution">
    <text evidence="3">The sequence shown here is derived from an EMBL/GenBank/DDBJ whole genome shotgun (WGS) entry which is preliminary data.</text>
</comment>
<evidence type="ECO:0000256" key="1">
    <source>
        <dbReference type="SAM" id="Coils"/>
    </source>
</evidence>
<name>A0A150JRZ1_HEYCO</name>
<keyword evidence="2" id="KW-0812">Transmembrane</keyword>
<dbReference type="Proteomes" id="UP001223084">
    <property type="component" value="Unassembled WGS sequence"/>
</dbReference>
<dbReference type="GeneID" id="93259087"/>